<gene>
    <name evidence="2" type="ORF">NF685_12165</name>
</gene>
<evidence type="ECO:0000313" key="2">
    <source>
        <dbReference type="EMBL" id="MCO6160787.1"/>
    </source>
</evidence>
<keyword evidence="3" id="KW-1185">Reference proteome</keyword>
<proteinExistence type="predicted"/>
<dbReference type="EMBL" id="JAMXQU010000010">
    <property type="protein sequence ID" value="MCO6160787.1"/>
    <property type="molecule type" value="Genomic_DNA"/>
</dbReference>
<name>A0ABT1CIX8_9PROT</name>
<evidence type="ECO:0000256" key="1">
    <source>
        <dbReference type="SAM" id="MobiDB-lite"/>
    </source>
</evidence>
<evidence type="ECO:0008006" key="4">
    <source>
        <dbReference type="Google" id="ProtNLM"/>
    </source>
</evidence>
<feature type="region of interest" description="Disordered" evidence="1">
    <location>
        <begin position="303"/>
        <end position="336"/>
    </location>
</feature>
<feature type="compositionally biased region" description="Basic and acidic residues" evidence="1">
    <location>
        <begin position="306"/>
        <end position="321"/>
    </location>
</feature>
<dbReference type="RefSeq" id="WP_252849811.1">
    <property type="nucleotide sequence ID" value="NZ_BAPW01000002.1"/>
</dbReference>
<evidence type="ECO:0000313" key="3">
    <source>
        <dbReference type="Proteomes" id="UP001523401"/>
    </source>
</evidence>
<comment type="caution">
    <text evidence="2">The sequence shown here is derived from an EMBL/GenBank/DDBJ whole genome shotgun (WGS) entry which is preliminary data.</text>
</comment>
<reference evidence="2 3" key="1">
    <citation type="submission" date="2022-06" db="EMBL/GenBank/DDBJ databases">
        <title>Whole-genome of Asaia lannensis strain LMG 27011T.</title>
        <authorList>
            <person name="Sombolestani A."/>
        </authorList>
    </citation>
    <scope>NUCLEOTIDE SEQUENCE [LARGE SCALE GENOMIC DNA]</scope>
    <source>
        <strain evidence="2 3">NBRC 102526</strain>
    </source>
</reference>
<accession>A0ABT1CIX8</accession>
<protein>
    <recommendedName>
        <fullName evidence="4">DUF4123 domain-containing protein</fullName>
    </recommendedName>
</protein>
<organism evidence="2 3">
    <name type="scientific">Asaia lannensis NBRC 102526</name>
    <dbReference type="NCBI Taxonomy" id="1307926"/>
    <lineage>
        <taxon>Bacteria</taxon>
        <taxon>Pseudomonadati</taxon>
        <taxon>Pseudomonadota</taxon>
        <taxon>Alphaproteobacteria</taxon>
        <taxon>Acetobacterales</taxon>
        <taxon>Acetobacteraceae</taxon>
        <taxon>Asaia</taxon>
    </lineage>
</organism>
<dbReference type="Proteomes" id="UP001523401">
    <property type="component" value="Unassembled WGS sequence"/>
</dbReference>
<sequence>MNPAEAFLDTATMDGEKITSLYDQWVAKDVVYLADDIICLTLQDAMSGRQAVWYFDESRSYCGSHIEVVQRLQPADILTTVSPWFDTLARHALSASPEPLPDARPIPLFLATQLAAAWSVRMMGDLRQLQTALLEQNKEVARIDDAVLSSRRIRRLLGTRVGPESLVVLSPFSDAPLRSQISFVVDHQLIHRFYDTKHDCCFYLSWWEKQLDQQPGFYCPKANILISDDGMAGMLPSLILGWYLSNPDHVGAIEAAQAFEARDYGLGQASSLTIDTVEDKPALSSAPSASSADMISESWAFLHQHHPGDDPAPSHKNDHKPSSGLLGRLRSLVKKK</sequence>